<keyword evidence="17" id="KW-1185">Reference proteome</keyword>
<feature type="domain" description="Arabinosyltransferas concanavalin like" evidence="15">
    <location>
        <begin position="62"/>
        <end position="214"/>
    </location>
</feature>
<feature type="transmembrane region" description="Helical" evidence="12">
    <location>
        <begin position="558"/>
        <end position="577"/>
    </location>
</feature>
<dbReference type="Pfam" id="PF17689">
    <property type="entry name" value="Arabino_trans_N"/>
    <property type="match status" value="1"/>
</dbReference>
<comment type="subcellular location">
    <subcellularLocation>
        <location evidence="2">Cell membrane</location>
        <topology evidence="2">Multi-pass membrane protein</topology>
    </subcellularLocation>
</comment>
<feature type="transmembrane region" description="Helical" evidence="12">
    <location>
        <begin position="335"/>
        <end position="352"/>
    </location>
</feature>
<dbReference type="Gene3D" id="2.60.120.610">
    <property type="entry name" value="arabinofuranosyltransferase like domain"/>
    <property type="match status" value="1"/>
</dbReference>
<evidence type="ECO:0000256" key="5">
    <source>
        <dbReference type="ARBA" id="ARBA00022676"/>
    </source>
</evidence>
<evidence type="ECO:0000259" key="15">
    <source>
        <dbReference type="Pfam" id="PF17689"/>
    </source>
</evidence>
<organism evidence="16 17">
    <name type="scientific">Actinomycetospora atypica</name>
    <dbReference type="NCBI Taxonomy" id="1290095"/>
    <lineage>
        <taxon>Bacteria</taxon>
        <taxon>Bacillati</taxon>
        <taxon>Actinomycetota</taxon>
        <taxon>Actinomycetes</taxon>
        <taxon>Pseudonocardiales</taxon>
        <taxon>Pseudonocardiaceae</taxon>
        <taxon>Actinomycetospora</taxon>
    </lineage>
</organism>
<evidence type="ECO:0000256" key="10">
    <source>
        <dbReference type="ARBA" id="ARBA00023316"/>
    </source>
</evidence>
<feature type="transmembrane region" description="Helical" evidence="12">
    <location>
        <begin position="583"/>
        <end position="602"/>
    </location>
</feature>
<proteinExistence type="inferred from homology"/>
<evidence type="ECO:0000259" key="13">
    <source>
        <dbReference type="Pfam" id="PF04602"/>
    </source>
</evidence>
<feature type="transmembrane region" description="Helical" evidence="12">
    <location>
        <begin position="224"/>
        <end position="244"/>
    </location>
</feature>
<keyword evidence="9 12" id="KW-0472">Membrane</keyword>
<feature type="transmembrane region" description="Helical" evidence="12">
    <location>
        <begin position="614"/>
        <end position="633"/>
    </location>
</feature>
<accession>A0ABV9YM06</accession>
<gene>
    <name evidence="16" type="ORF">ACFPBZ_10715</name>
</gene>
<dbReference type="InterPro" id="IPR007680">
    <property type="entry name" value="Arabino_trans_central"/>
</dbReference>
<evidence type="ECO:0000256" key="4">
    <source>
        <dbReference type="ARBA" id="ARBA00022475"/>
    </source>
</evidence>
<feature type="region of interest" description="Disordered" evidence="11">
    <location>
        <begin position="1112"/>
        <end position="1132"/>
    </location>
</feature>
<keyword evidence="6" id="KW-0808">Transferase</keyword>
<name>A0ABV9YM06_9PSEU</name>
<evidence type="ECO:0000259" key="14">
    <source>
        <dbReference type="Pfam" id="PF14896"/>
    </source>
</evidence>
<evidence type="ECO:0000256" key="12">
    <source>
        <dbReference type="SAM" id="Phobius"/>
    </source>
</evidence>
<evidence type="ECO:0000256" key="1">
    <source>
        <dbReference type="ARBA" id="ARBA00003001"/>
    </source>
</evidence>
<dbReference type="InterPro" id="IPR032731">
    <property type="entry name" value="Arabino_trans_C"/>
</dbReference>
<evidence type="ECO:0000256" key="9">
    <source>
        <dbReference type="ARBA" id="ARBA00023136"/>
    </source>
</evidence>
<keyword evidence="4" id="KW-1003">Cell membrane</keyword>
<feature type="region of interest" description="Disordered" evidence="11">
    <location>
        <begin position="1"/>
        <end position="28"/>
    </location>
</feature>
<comment type="function">
    <text evidence="1">Arabinosyl transferase responsible for the polymerization of arabinose into the arabinan of arabinogalactan.</text>
</comment>
<evidence type="ECO:0000256" key="3">
    <source>
        <dbReference type="ARBA" id="ARBA00008195"/>
    </source>
</evidence>
<comment type="caution">
    <text evidence="16">The sequence shown here is derived from an EMBL/GenBank/DDBJ whole genome shotgun (WGS) entry which is preliminary data.</text>
</comment>
<evidence type="ECO:0000256" key="11">
    <source>
        <dbReference type="SAM" id="MobiDB-lite"/>
    </source>
</evidence>
<sequence length="1132" mass="121263">MLTSDTAADPSAAPVTSPNGVRPDPTPAEEKRLLRRWRWTAMVLGGLGTIFALLFPFLPVVQDTATIQWPSPTTGTRSVDAPLVAFRPQSMSATIPCAAIRSLDARAGQRATVFSTTPPLSPGGTQVGMQVYVDAGQLTVTDRGQQAAQEPVPGGPCNITITSDYAQTVINLGVGADTVLGGDFRPQVVGIYSDLDQTRDPTGGTSVSITPDTRFQTTATVLKTAAGVLAILCFLGAVWALHVLDTRAGRRAPRLAPRRWWVPNARDGVVVAGLAVWAVIGSQTSDDGYILGIARGRESAGYIGNYYRWFNVPEAPFGWFYELYAAWVQISDTVLWMRLPSVFMGIVSWMLISREMLPRLGQQVRRSAAAGWAAAMVFLMFWLPFNNGLRPEPVAVISALLAFCSVERAVATRRLAPVALGLVAAAFALAATPTGLMAVAPFLAAARPLFRLVQERVRRLGWLPVLLPILAAGLVVLVAIFADQSYAAVMEANRVRFLLGPNYTWYQEVVRYESLFSVSADGSLERRAPVLLLILGLAVCLVVLLRRDRIRGAALGPSQRLIGTTLLGFLVLALTPTKWTHHFGAFAALGSGMAALTALATSSDVLRSRRNRSLFLAAVFATLALAFTGPNTWWYTNNWGVPWNDKPPSYNGYQASTLLLVVAGVFLVVAAFEHLRGIPEERKGVPVEQQSSFTRWRAPVQERIAKVRGSRSGSAVERRARALRVGSAPIAVICGALVLFQMASMGKAIDKQWDSFSLGGDVLRNAFSSSCGLADHVRVEGSPLAGVLPAATAVTGVVPSARGVLPVIAPQIPLAPGQQPAPLPPDTVPASSPLAQLVDPNPVNEGFHAEDAVPPTGGGTGVSGYEYTLRNDLSDQVLGTFDREGRGTGTLRTPWQSVDDPLRTGSTPLVISVAGRLDGGNSLFLQYAKRFPDGRVQILGQDQLTGGSGNEPPWREIKVNLSTTAGADADEVRLIAQDRSIGDDGWIAVAPMRGPKLVPFTEAVGTQPGYLEWPVQFASPCLRPFDLADGIAEVPTYRLIADASQFRIGGQTWSQPSAGGPMGWIEVLEKQQDVPAYLEGEATLDWGRIEALEPYAPNTVAPDVIHGQKTMWGTESDGEIGDPPPGIPSPER</sequence>
<protein>
    <submittedName>
        <fullName evidence="16">Arabinosyltransferase domain-containing protein</fullName>
    </submittedName>
</protein>
<dbReference type="Gene3D" id="2.60.120.940">
    <property type="entry name" value="EmbC, C-terminal domain, subdomain 2"/>
    <property type="match status" value="1"/>
</dbReference>
<reference evidence="17" key="1">
    <citation type="journal article" date="2019" name="Int. J. Syst. Evol. Microbiol.">
        <title>The Global Catalogue of Microorganisms (GCM) 10K type strain sequencing project: providing services to taxonomists for standard genome sequencing and annotation.</title>
        <authorList>
            <consortium name="The Broad Institute Genomics Platform"/>
            <consortium name="The Broad Institute Genome Sequencing Center for Infectious Disease"/>
            <person name="Wu L."/>
            <person name="Ma J."/>
        </authorList>
    </citation>
    <scope>NUCLEOTIDE SEQUENCE [LARGE SCALE GENOMIC DNA]</scope>
    <source>
        <strain evidence="17">CGMCC 4.7093</strain>
    </source>
</reference>
<feature type="compositionally biased region" description="Pro residues" evidence="11">
    <location>
        <begin position="1122"/>
        <end position="1132"/>
    </location>
</feature>
<evidence type="ECO:0000256" key="6">
    <source>
        <dbReference type="ARBA" id="ARBA00022679"/>
    </source>
</evidence>
<dbReference type="RefSeq" id="WP_378036029.1">
    <property type="nucleotide sequence ID" value="NZ_JBHSIV010000009.1"/>
</dbReference>
<dbReference type="EMBL" id="JBHSIV010000009">
    <property type="protein sequence ID" value="MFC5062677.1"/>
    <property type="molecule type" value="Genomic_DNA"/>
</dbReference>
<keyword evidence="5" id="KW-0328">Glycosyltransferase</keyword>
<comment type="similarity">
    <text evidence="3">Belongs to the emb family.</text>
</comment>
<dbReference type="Pfam" id="PF14896">
    <property type="entry name" value="Arabino_trans_C"/>
    <property type="match status" value="1"/>
</dbReference>
<feature type="domain" description="Arabinofuranosyltransferase central" evidence="13">
    <location>
        <begin position="218"/>
        <end position="676"/>
    </location>
</feature>
<feature type="transmembrane region" description="Helical" evidence="12">
    <location>
        <begin position="39"/>
        <end position="58"/>
    </location>
</feature>
<dbReference type="InterPro" id="IPR027451">
    <property type="entry name" value="EmbABC_dom1"/>
</dbReference>
<feature type="transmembrane region" description="Helical" evidence="12">
    <location>
        <begin position="722"/>
        <end position="743"/>
    </location>
</feature>
<evidence type="ECO:0000256" key="7">
    <source>
        <dbReference type="ARBA" id="ARBA00022692"/>
    </source>
</evidence>
<dbReference type="InterPro" id="IPR040920">
    <property type="entry name" value="Arabino_trans_N"/>
</dbReference>
<feature type="transmembrane region" description="Helical" evidence="12">
    <location>
        <begin position="364"/>
        <end position="383"/>
    </location>
</feature>
<keyword evidence="8 12" id="KW-1133">Transmembrane helix</keyword>
<dbReference type="Pfam" id="PF04602">
    <property type="entry name" value="Arabinose_trans"/>
    <property type="match status" value="1"/>
</dbReference>
<feature type="transmembrane region" description="Helical" evidence="12">
    <location>
        <begin position="460"/>
        <end position="482"/>
    </location>
</feature>
<feature type="transmembrane region" description="Helical" evidence="12">
    <location>
        <begin position="653"/>
        <end position="672"/>
    </location>
</feature>
<feature type="transmembrane region" description="Helical" evidence="12">
    <location>
        <begin position="528"/>
        <end position="546"/>
    </location>
</feature>
<feature type="domain" description="Arabinosyltransferase C-terminal" evidence="14">
    <location>
        <begin position="742"/>
        <end position="1120"/>
    </location>
</feature>
<evidence type="ECO:0000313" key="16">
    <source>
        <dbReference type="EMBL" id="MFC5062677.1"/>
    </source>
</evidence>
<feature type="transmembrane region" description="Helical" evidence="12">
    <location>
        <begin position="415"/>
        <end position="439"/>
    </location>
</feature>
<dbReference type="InterPro" id="IPR042486">
    <property type="entry name" value="Arabino_trans_C_2"/>
</dbReference>
<keyword evidence="7 12" id="KW-0812">Transmembrane</keyword>
<keyword evidence="10" id="KW-0961">Cell wall biogenesis/degradation</keyword>
<evidence type="ECO:0000313" key="17">
    <source>
        <dbReference type="Proteomes" id="UP001595947"/>
    </source>
</evidence>
<evidence type="ECO:0000256" key="2">
    <source>
        <dbReference type="ARBA" id="ARBA00004651"/>
    </source>
</evidence>
<evidence type="ECO:0000256" key="8">
    <source>
        <dbReference type="ARBA" id="ARBA00022989"/>
    </source>
</evidence>
<dbReference type="Proteomes" id="UP001595947">
    <property type="component" value="Unassembled WGS sequence"/>
</dbReference>